<evidence type="ECO:0000313" key="18">
    <source>
        <dbReference type="Proteomes" id="UP000813423"/>
    </source>
</evidence>
<evidence type="ECO:0000256" key="11">
    <source>
        <dbReference type="PIRSR" id="PIRSR630616-2"/>
    </source>
</evidence>
<evidence type="ECO:0000256" key="8">
    <source>
        <dbReference type="ARBA" id="ARBA00047899"/>
    </source>
</evidence>
<name>A0A9P8NCL1_ASPFM</name>
<dbReference type="GO" id="GO:0004674">
    <property type="term" value="F:protein serine/threonine kinase activity"/>
    <property type="evidence" value="ECO:0007669"/>
    <property type="project" value="UniProtKB-KW"/>
</dbReference>
<comment type="catalytic activity">
    <reaction evidence="9 14">
        <text>L-seryl-[protein] + ATP = O-phospho-L-seryl-[protein] + ADP + H(+)</text>
        <dbReference type="Rhea" id="RHEA:17989"/>
        <dbReference type="Rhea" id="RHEA-COMP:9863"/>
        <dbReference type="Rhea" id="RHEA-COMP:11604"/>
        <dbReference type="ChEBI" id="CHEBI:15378"/>
        <dbReference type="ChEBI" id="CHEBI:29999"/>
        <dbReference type="ChEBI" id="CHEBI:30616"/>
        <dbReference type="ChEBI" id="CHEBI:83421"/>
        <dbReference type="ChEBI" id="CHEBI:456216"/>
        <dbReference type="EC" id="2.7.11.1"/>
    </reaction>
</comment>
<evidence type="ECO:0000313" key="17">
    <source>
        <dbReference type="EMBL" id="KAH1899444.1"/>
    </source>
</evidence>
<dbReference type="SUPFAM" id="SSF52047">
    <property type="entry name" value="RNI-like"/>
    <property type="match status" value="1"/>
</dbReference>
<dbReference type="FunFam" id="1.10.510.10:FF:000235">
    <property type="entry name" value="Serine/threonine-protein kinase ark1"/>
    <property type="match status" value="1"/>
</dbReference>
<dbReference type="Pfam" id="PF00069">
    <property type="entry name" value="Pkinase"/>
    <property type="match status" value="1"/>
</dbReference>
<feature type="binding site" evidence="11 13">
    <location>
        <position position="119"/>
    </location>
    <ligand>
        <name>ATP</name>
        <dbReference type="ChEBI" id="CHEBI:30616"/>
    </ligand>
</feature>
<dbReference type="GO" id="GO:0008608">
    <property type="term" value="P:attachment of spindle microtubules to kinetochore"/>
    <property type="evidence" value="ECO:0007669"/>
    <property type="project" value="UniProtKB-ARBA"/>
</dbReference>
<dbReference type="PROSITE" id="PS00108">
    <property type="entry name" value="PROTEIN_KINASE_ST"/>
    <property type="match status" value="1"/>
</dbReference>
<dbReference type="InterPro" id="IPR032675">
    <property type="entry name" value="LRR_dom_sf"/>
</dbReference>
<dbReference type="GO" id="GO:0000819">
    <property type="term" value="P:sister chromatid segregation"/>
    <property type="evidence" value="ECO:0007669"/>
    <property type="project" value="UniProtKB-ARBA"/>
</dbReference>
<evidence type="ECO:0000256" key="15">
    <source>
        <dbReference type="SAM" id="MobiDB-lite"/>
    </source>
</evidence>
<dbReference type="GO" id="GO:0032465">
    <property type="term" value="P:regulation of cytokinesis"/>
    <property type="evidence" value="ECO:0007669"/>
    <property type="project" value="UniProtKB-ARBA"/>
</dbReference>
<dbReference type="EC" id="2.7.11.1" evidence="1 14"/>
<feature type="binding site" evidence="11">
    <location>
        <begin position="217"/>
        <end position="218"/>
    </location>
    <ligand>
        <name>ATP</name>
        <dbReference type="ChEBI" id="CHEBI:30616"/>
    </ligand>
</feature>
<dbReference type="GO" id="GO:0072479">
    <property type="term" value="P:response to mitotic cell cycle spindle assembly checkpoint signaling"/>
    <property type="evidence" value="ECO:0007669"/>
    <property type="project" value="UniProtKB-ARBA"/>
</dbReference>
<feature type="active site" description="Proton acceptor" evidence="10">
    <location>
        <position position="213"/>
    </location>
</feature>
<dbReference type="GO" id="GO:0032133">
    <property type="term" value="C:chromosome passenger complex"/>
    <property type="evidence" value="ECO:0007669"/>
    <property type="project" value="UniProtKB-ARBA"/>
</dbReference>
<dbReference type="SUPFAM" id="SSF56112">
    <property type="entry name" value="Protein kinase-like (PK-like)"/>
    <property type="match status" value="1"/>
</dbReference>
<dbReference type="InterPro" id="IPR011009">
    <property type="entry name" value="Kinase-like_dom_sf"/>
</dbReference>
<evidence type="ECO:0000256" key="5">
    <source>
        <dbReference type="ARBA" id="ARBA00022741"/>
    </source>
</evidence>
<proteinExistence type="inferred from homology"/>
<dbReference type="FunFam" id="3.30.200.20:FF:000042">
    <property type="entry name" value="Aurora kinase A"/>
    <property type="match status" value="1"/>
</dbReference>
<feature type="region of interest" description="Disordered" evidence="15">
    <location>
        <begin position="421"/>
        <end position="443"/>
    </location>
</feature>
<protein>
    <recommendedName>
        <fullName evidence="2 14">Aurora kinase</fullName>
        <ecNumber evidence="1 14">2.7.11.1</ecNumber>
    </recommendedName>
</protein>
<organism evidence="17 18">
    <name type="scientific">Aspergillus fumigatus</name>
    <name type="common">Neosartorya fumigata</name>
    <dbReference type="NCBI Taxonomy" id="746128"/>
    <lineage>
        <taxon>Eukaryota</taxon>
        <taxon>Fungi</taxon>
        <taxon>Dikarya</taxon>
        <taxon>Ascomycota</taxon>
        <taxon>Pezizomycotina</taxon>
        <taxon>Eurotiomycetes</taxon>
        <taxon>Eurotiomycetidae</taxon>
        <taxon>Eurotiales</taxon>
        <taxon>Aspergillaceae</taxon>
        <taxon>Aspergillus</taxon>
        <taxon>Aspergillus subgen. Fumigati</taxon>
    </lineage>
</organism>
<dbReference type="PANTHER" id="PTHR24350">
    <property type="entry name" value="SERINE/THREONINE-PROTEIN KINASE IAL-RELATED"/>
    <property type="match status" value="1"/>
</dbReference>
<feature type="domain" description="Protein kinase" evidence="16">
    <location>
        <begin position="90"/>
        <end position="343"/>
    </location>
</feature>
<dbReference type="Proteomes" id="UP000813423">
    <property type="component" value="Unassembled WGS sequence"/>
</dbReference>
<dbReference type="SMART" id="SM00220">
    <property type="entry name" value="S_TKc"/>
    <property type="match status" value="1"/>
</dbReference>
<gene>
    <name evidence="17" type="ORF">KXV57_009020</name>
</gene>
<evidence type="ECO:0000259" key="16">
    <source>
        <dbReference type="PROSITE" id="PS50011"/>
    </source>
</evidence>
<dbReference type="InterPro" id="IPR030616">
    <property type="entry name" value="Aur-like"/>
</dbReference>
<dbReference type="Gene3D" id="3.80.10.10">
    <property type="entry name" value="Ribonuclease Inhibitor"/>
    <property type="match status" value="1"/>
</dbReference>
<dbReference type="AlphaFoldDB" id="A0A9P8NCL1"/>
<dbReference type="GO" id="GO:0005524">
    <property type="term" value="F:ATP binding"/>
    <property type="evidence" value="ECO:0007669"/>
    <property type="project" value="UniProtKB-UniRule"/>
</dbReference>
<dbReference type="InterPro" id="IPR000719">
    <property type="entry name" value="Prot_kinase_dom"/>
</dbReference>
<feature type="binding site" evidence="11">
    <location>
        <position position="231"/>
    </location>
    <ligand>
        <name>ATP</name>
        <dbReference type="ChEBI" id="CHEBI:30616"/>
    </ligand>
</feature>
<feature type="binding site" evidence="11">
    <location>
        <position position="100"/>
    </location>
    <ligand>
        <name>ATP</name>
        <dbReference type="ChEBI" id="CHEBI:30616"/>
    </ligand>
</feature>
<dbReference type="CDD" id="cd14007">
    <property type="entry name" value="STKc_Aurora"/>
    <property type="match status" value="1"/>
</dbReference>
<dbReference type="InterPro" id="IPR008271">
    <property type="entry name" value="Ser/Thr_kinase_AS"/>
</dbReference>
<keyword evidence="5 11" id="KW-0547">Nucleotide-binding</keyword>
<keyword evidence="7 11" id="KW-0067">ATP-binding</keyword>
<keyword evidence="6 14" id="KW-0418">Kinase</keyword>
<dbReference type="GO" id="GO:0051233">
    <property type="term" value="C:spindle midzone"/>
    <property type="evidence" value="ECO:0007669"/>
    <property type="project" value="UniProtKB-ARBA"/>
</dbReference>
<dbReference type="GO" id="GO:0044779">
    <property type="term" value="P:meiotic spindle checkpoint signaling"/>
    <property type="evidence" value="ECO:0007669"/>
    <property type="project" value="UniProtKB-ARBA"/>
</dbReference>
<feature type="compositionally biased region" description="Polar residues" evidence="15">
    <location>
        <begin position="11"/>
        <end position="21"/>
    </location>
</feature>
<feature type="cross-link" description="Glycyl lysine isopeptide (Lys-Gly) (interchain with G-Cter in SUMO2)" evidence="12">
    <location>
        <position position="215"/>
    </location>
</feature>
<evidence type="ECO:0000256" key="7">
    <source>
        <dbReference type="ARBA" id="ARBA00022840"/>
    </source>
</evidence>
<accession>A0A9P8NCL1</accession>
<feature type="binding site" evidence="11">
    <location>
        <begin position="168"/>
        <end position="170"/>
    </location>
    <ligand>
        <name>ATP</name>
        <dbReference type="ChEBI" id="CHEBI:30616"/>
    </ligand>
</feature>
<evidence type="ECO:0000256" key="2">
    <source>
        <dbReference type="ARBA" id="ARBA00021157"/>
    </source>
</evidence>
<evidence type="ECO:0000256" key="1">
    <source>
        <dbReference type="ARBA" id="ARBA00012513"/>
    </source>
</evidence>
<keyword evidence="4 14" id="KW-0808">Transferase</keyword>
<feature type="region of interest" description="Disordered" evidence="15">
    <location>
        <begin position="1"/>
        <end position="22"/>
    </location>
</feature>
<dbReference type="GO" id="GO:0000776">
    <property type="term" value="C:kinetochore"/>
    <property type="evidence" value="ECO:0007669"/>
    <property type="project" value="UniProtKB-ARBA"/>
</dbReference>
<keyword evidence="3 14" id="KW-0723">Serine/threonine-protein kinase</keyword>
<dbReference type="GO" id="GO:1902115">
    <property type="term" value="P:regulation of organelle assembly"/>
    <property type="evidence" value="ECO:0007669"/>
    <property type="project" value="UniProtKB-ARBA"/>
</dbReference>
<evidence type="ECO:0000256" key="10">
    <source>
        <dbReference type="PIRSR" id="PIRSR630616-1"/>
    </source>
</evidence>
<dbReference type="PROSITE" id="PS50011">
    <property type="entry name" value="PROTEIN_KINASE_DOM"/>
    <property type="match status" value="1"/>
</dbReference>
<dbReference type="PROSITE" id="PS00107">
    <property type="entry name" value="PROTEIN_KINASE_ATP"/>
    <property type="match status" value="1"/>
</dbReference>
<dbReference type="GO" id="GO:0045143">
    <property type="term" value="P:homologous chromosome segregation"/>
    <property type="evidence" value="ECO:0007669"/>
    <property type="project" value="UniProtKB-ARBA"/>
</dbReference>
<reference evidence="17" key="1">
    <citation type="submission" date="2021-08" db="EMBL/GenBank/DDBJ databases">
        <title>Global Aspergillus fumigatus from environmental and clinical sources.</title>
        <authorList>
            <person name="Barber A."/>
            <person name="Sae-Ong T."/>
        </authorList>
    </citation>
    <scope>NUCLEOTIDE SEQUENCE</scope>
    <source>
        <strain evidence="17">NRZ-2016-071</strain>
    </source>
</reference>
<feature type="compositionally biased region" description="Basic and acidic residues" evidence="15">
    <location>
        <begin position="421"/>
        <end position="440"/>
    </location>
</feature>
<dbReference type="GO" id="GO:0090266">
    <property type="term" value="P:regulation of mitotic cell cycle spindle assembly checkpoint"/>
    <property type="evidence" value="ECO:0007669"/>
    <property type="project" value="UniProtKB-ARBA"/>
</dbReference>
<evidence type="ECO:0000256" key="12">
    <source>
        <dbReference type="PIRSR" id="PIRSR630616-3"/>
    </source>
</evidence>
<evidence type="ECO:0000256" key="6">
    <source>
        <dbReference type="ARBA" id="ARBA00022777"/>
    </source>
</evidence>
<evidence type="ECO:0000256" key="9">
    <source>
        <dbReference type="ARBA" id="ARBA00048679"/>
    </source>
</evidence>
<comment type="similarity">
    <text evidence="14">Belongs to the protein kinase superfamily. Ser/Thr protein kinase family. Aurora subfamily.</text>
</comment>
<dbReference type="EMBL" id="JAIBSC010000085">
    <property type="protein sequence ID" value="KAH1899444.1"/>
    <property type="molecule type" value="Genomic_DNA"/>
</dbReference>
<evidence type="ECO:0000256" key="4">
    <source>
        <dbReference type="ARBA" id="ARBA00022679"/>
    </source>
</evidence>
<comment type="catalytic activity">
    <reaction evidence="8 14">
        <text>L-threonyl-[protein] + ATP = O-phospho-L-threonyl-[protein] + ADP + H(+)</text>
        <dbReference type="Rhea" id="RHEA:46608"/>
        <dbReference type="Rhea" id="RHEA-COMP:11060"/>
        <dbReference type="Rhea" id="RHEA-COMP:11605"/>
        <dbReference type="ChEBI" id="CHEBI:15378"/>
        <dbReference type="ChEBI" id="CHEBI:30013"/>
        <dbReference type="ChEBI" id="CHEBI:30616"/>
        <dbReference type="ChEBI" id="CHEBI:61977"/>
        <dbReference type="ChEBI" id="CHEBI:456216"/>
        <dbReference type="EC" id="2.7.11.1"/>
    </reaction>
</comment>
<sequence>MSESAHLLQEPDSTANEQKQLSAPVVKAQHAIQSLVSSQPAQLKNRQCALQPRQPLTVLSQASNAAVKGEQHTGKLIKQPAPRIFHLGMFEVRKALGKGKFGRVYLAHKQSTGFVCALKVLHKSKIQQGRVEKQVAHKIEIQSNLRHPNVLRLFSHFDDSKRIILILEYAGKGELYKHLQREDRFPEWKSAQYIAQMANALLYLHRKHVIHRDIKPENILVGIHGELKMSDFGWSVHAPSGRRHTQCGTLDYLPPEMVDPRKCDKPYDQKVDIWSLGVLLYEFLVGRAPFEDTPVMTQRRIAKGDMTVPSFVSPEAKDLIKKVKNHRDLKHLTEVCSRLHSCAIPRLYQSVVLSTTEISLGELATTVEAIPRKYSIYTQELGLSIPIHKRVVSLCVHLNGDDRDISEVPTEEDDIFYEWTDHEDTNDEHPGEESPEKPEKTGINSLITDGECGSSMNTQYRVDLVQFKDLKALAWRGLNRYSDFESIKDCFSTLGHQLSSLTLDLVNWDRAMKIWADGFRRQSTQDIPDNFFAQNVLNISPRDNGVHFQSLKYLHLSGVSLCHVEAQMLHSFNIESIKSLELRNCPGSLDLLQQALTPRKTLKLRELELSLDINSLQRPAHVRSTQIICEFIQHVNHLEVLHLMLPEPFDWDSLAFTISTCTCLKSLVMHHLIDRGGQNLIDGGIPWPSYLGDVLQAKELTCFGSSTPPDELVRASASCTAAANQRDKATQLRKAQRRPSCRLLHIRASGVVLERLANQSNWSSAPVYNFKYGDDPPYGSGDILRFAEWAFSVDGLPNLEILAWGDFSYGGRYSKFNVILGKVGGDGGYRGLALSNVAHLDILENNMGMLAACPLDDIIK</sequence>
<comment type="caution">
    <text evidence="17">The sequence shown here is derived from an EMBL/GenBank/DDBJ whole genome shotgun (WGS) entry which is preliminary data.</text>
</comment>
<evidence type="ECO:0000256" key="13">
    <source>
        <dbReference type="PROSITE-ProRule" id="PRU10141"/>
    </source>
</evidence>
<evidence type="ECO:0000256" key="3">
    <source>
        <dbReference type="ARBA" id="ARBA00022527"/>
    </source>
</evidence>
<dbReference type="InterPro" id="IPR017441">
    <property type="entry name" value="Protein_kinase_ATP_BS"/>
</dbReference>
<evidence type="ECO:0000256" key="14">
    <source>
        <dbReference type="RuleBase" id="RU367134"/>
    </source>
</evidence>
<dbReference type="Gene3D" id="1.10.510.10">
    <property type="entry name" value="Transferase(Phosphotransferase) domain 1"/>
    <property type="match status" value="1"/>
</dbReference>